<sequence length="114" mass="13455">MDHKLLKCPFCGAEAKLLNFSGAFRVIDTNYKCAVQFAERWYKTEQEAVDAWNSRMPNIVYCRDCKYGVPNAFQCGLVLCQNEFFRRYRLFDFDDYCSFGERRNAETGKKNDKE</sequence>
<evidence type="ECO:0000313" key="2">
    <source>
        <dbReference type="Proteomes" id="UP000183995"/>
    </source>
</evidence>
<dbReference type="STRING" id="1123282.SAMN02745823_02530"/>
<dbReference type="AlphaFoldDB" id="A0A1M5YH58"/>
<evidence type="ECO:0008006" key="3">
    <source>
        <dbReference type="Google" id="ProtNLM"/>
    </source>
</evidence>
<reference evidence="1 2" key="1">
    <citation type="submission" date="2016-11" db="EMBL/GenBank/DDBJ databases">
        <authorList>
            <person name="Jaros S."/>
            <person name="Januszkiewicz K."/>
            <person name="Wedrychowicz H."/>
        </authorList>
    </citation>
    <scope>NUCLEOTIDE SEQUENCE [LARGE SCALE GENOMIC DNA]</scope>
    <source>
        <strain evidence="1 2">DSM 10068</strain>
    </source>
</reference>
<accession>A0A1M5YH58</accession>
<name>A0A1M5YH58_9FIRM</name>
<dbReference type="EMBL" id="FQXV01000008">
    <property type="protein sequence ID" value="SHI11345.1"/>
    <property type="molecule type" value="Genomic_DNA"/>
</dbReference>
<dbReference type="Proteomes" id="UP000183995">
    <property type="component" value="Unassembled WGS sequence"/>
</dbReference>
<dbReference type="Pfam" id="PF14354">
    <property type="entry name" value="Lar_restr_allev"/>
    <property type="match status" value="1"/>
</dbReference>
<keyword evidence="2" id="KW-1185">Reference proteome</keyword>
<protein>
    <recommendedName>
        <fullName evidence="3">Restriction alleviation protein, Lar family</fullName>
    </recommendedName>
</protein>
<dbReference type="OrthoDB" id="8778022at2"/>
<dbReference type="RefSeq" id="WP_073079554.1">
    <property type="nucleotide sequence ID" value="NZ_FQXV01000008.1"/>
</dbReference>
<gene>
    <name evidence="1" type="ORF">SAMN02745823_02530</name>
</gene>
<organism evidence="1 2">
    <name type="scientific">Sporobacter termitidis DSM 10068</name>
    <dbReference type="NCBI Taxonomy" id="1123282"/>
    <lineage>
        <taxon>Bacteria</taxon>
        <taxon>Bacillati</taxon>
        <taxon>Bacillota</taxon>
        <taxon>Clostridia</taxon>
        <taxon>Eubacteriales</taxon>
        <taxon>Oscillospiraceae</taxon>
        <taxon>Sporobacter</taxon>
    </lineage>
</organism>
<proteinExistence type="predicted"/>
<evidence type="ECO:0000313" key="1">
    <source>
        <dbReference type="EMBL" id="SHI11345.1"/>
    </source>
</evidence>